<gene>
    <name evidence="2" type="ORF">CB0940_07289</name>
    <name evidence="3" type="ORF">RHO25_007865</name>
</gene>
<dbReference type="Proteomes" id="UP000230605">
    <property type="component" value="Chromosome 5"/>
</dbReference>
<sequence length="446" mass="50685">MAFLKRLSDSLWDYVSPQKPVNTTMPTPGTDIPATPTRKFSPGDVAKFSRSMSPIERVSEWQFNAPTTPRSTKRKRLHTPEYGSGRRIKQPKIELEDTDYSPESDERGRLGSPMHEGFVERSSLLRTPSRRSATRSPSPSFAEYIRDEDELSADLRVDDEQFNDTPPKKRVIHIPAELSSKHISTKELRAKGWDDDYITLMQRIGLRGREPILPAYMKFEYRFLPDGLFHSSDEEAFISSLRNGHFKAGKALQKLLDLGGHIRDRKEVDPQHGRPELEVKRHLKEYLKWAQNDSDLDRRTAIPVLVQVYAEAGTPGEEMTAMAEDKCRALIKKWKTALEVTRSVEMSPVSRTSDGTLLSYEIPTIYAILASDAIVATMAYTVDSDHCQPMALFDYNLKDYDVWNSLALALLVCHVRNVQLRIAEDTDIGMKQPNSSESSYSMDEDA</sequence>
<accession>A0A2G5H9Z7</accession>
<reference evidence="3 5" key="2">
    <citation type="submission" date="2023-09" db="EMBL/GenBank/DDBJ databases">
        <title>Complete-Gapless Cercospora beticola genome.</title>
        <authorList>
            <person name="Wyatt N.A."/>
            <person name="Spanner R.E."/>
            <person name="Bolton M.D."/>
        </authorList>
    </citation>
    <scope>NUCLEOTIDE SEQUENCE [LARGE SCALE GENOMIC DNA]</scope>
    <source>
        <strain evidence="3">Cb09-40</strain>
    </source>
</reference>
<reference evidence="2 4" key="1">
    <citation type="submission" date="2015-10" db="EMBL/GenBank/DDBJ databases">
        <title>The cercosporin biosynthetic gene cluster was horizontally transferred to several fungal lineages and shown to be expanded in Cercospora beticola based on microsynteny with recipient genomes.</title>
        <authorList>
            <person name="De Jonge R."/>
            <person name="Ebert M.K."/>
            <person name="Suttle J.C."/>
            <person name="Jurick Ii W.M."/>
            <person name="Secor G.A."/>
            <person name="Thomma B.P."/>
            <person name="Van De Peer Y."/>
            <person name="Bolton M.D."/>
        </authorList>
    </citation>
    <scope>NUCLEOTIDE SEQUENCE [LARGE SCALE GENOMIC DNA]</scope>
    <source>
        <strain evidence="2 4">09-40</strain>
    </source>
</reference>
<dbReference type="OrthoDB" id="5286775at2759"/>
<organism evidence="2 4">
    <name type="scientific">Cercospora beticola</name>
    <name type="common">Sugarbeet leaf spot fungus</name>
    <dbReference type="NCBI Taxonomy" id="122368"/>
    <lineage>
        <taxon>Eukaryota</taxon>
        <taxon>Fungi</taxon>
        <taxon>Dikarya</taxon>
        <taxon>Ascomycota</taxon>
        <taxon>Pezizomycotina</taxon>
        <taxon>Dothideomycetes</taxon>
        <taxon>Dothideomycetidae</taxon>
        <taxon>Mycosphaerellales</taxon>
        <taxon>Mycosphaerellaceae</taxon>
        <taxon>Cercospora</taxon>
    </lineage>
</organism>
<dbReference type="AlphaFoldDB" id="A0A2G5H9Z7"/>
<evidence type="ECO:0000256" key="1">
    <source>
        <dbReference type="SAM" id="MobiDB-lite"/>
    </source>
</evidence>
<dbReference type="EMBL" id="LKMD01000108">
    <property type="protein sequence ID" value="PIA89062.1"/>
    <property type="molecule type" value="Genomic_DNA"/>
</dbReference>
<name>A0A2G5H9Z7_CERBT</name>
<keyword evidence="5" id="KW-1185">Reference proteome</keyword>
<feature type="region of interest" description="Disordered" evidence="1">
    <location>
        <begin position="22"/>
        <end position="44"/>
    </location>
</feature>
<protein>
    <submittedName>
        <fullName evidence="2">Uncharacterized protein</fullName>
    </submittedName>
</protein>
<evidence type="ECO:0000313" key="5">
    <source>
        <dbReference type="Proteomes" id="UP001302367"/>
    </source>
</evidence>
<feature type="compositionally biased region" description="Polar residues" evidence="1">
    <location>
        <begin position="61"/>
        <end position="70"/>
    </location>
</feature>
<feature type="region of interest" description="Disordered" evidence="1">
    <location>
        <begin position="59"/>
        <end position="145"/>
    </location>
</feature>
<evidence type="ECO:0000313" key="3">
    <source>
        <dbReference type="EMBL" id="WPB03228.1"/>
    </source>
</evidence>
<dbReference type="EMBL" id="CP134188">
    <property type="protein sequence ID" value="WPB03228.1"/>
    <property type="molecule type" value="Genomic_DNA"/>
</dbReference>
<proteinExistence type="predicted"/>
<evidence type="ECO:0000313" key="2">
    <source>
        <dbReference type="EMBL" id="PIA89062.1"/>
    </source>
</evidence>
<evidence type="ECO:0000313" key="4">
    <source>
        <dbReference type="Proteomes" id="UP000230605"/>
    </source>
</evidence>
<dbReference type="Proteomes" id="UP001302367">
    <property type="component" value="Chromosome 5"/>
</dbReference>